<gene>
    <name evidence="3" type="ORF">SAMN04488239_105278</name>
</gene>
<dbReference type="EMBL" id="FMZV01000005">
    <property type="protein sequence ID" value="SDD16135.1"/>
    <property type="molecule type" value="Genomic_DNA"/>
</dbReference>
<keyword evidence="1" id="KW-0472">Membrane</keyword>
<feature type="transmembrane region" description="Helical" evidence="1">
    <location>
        <begin position="208"/>
        <end position="226"/>
    </location>
</feature>
<dbReference type="InterPro" id="IPR000620">
    <property type="entry name" value="EamA_dom"/>
</dbReference>
<feature type="transmembrane region" description="Helical" evidence="1">
    <location>
        <begin position="179"/>
        <end position="202"/>
    </location>
</feature>
<evidence type="ECO:0000259" key="2">
    <source>
        <dbReference type="Pfam" id="PF00892"/>
    </source>
</evidence>
<feature type="domain" description="EamA" evidence="2">
    <location>
        <begin position="5"/>
        <end position="138"/>
    </location>
</feature>
<evidence type="ECO:0000256" key="1">
    <source>
        <dbReference type="SAM" id="Phobius"/>
    </source>
</evidence>
<keyword evidence="1" id="KW-1133">Transmembrane helix</keyword>
<dbReference type="GO" id="GO:0016020">
    <property type="term" value="C:membrane"/>
    <property type="evidence" value="ECO:0007669"/>
    <property type="project" value="InterPro"/>
</dbReference>
<dbReference type="Proteomes" id="UP000199628">
    <property type="component" value="Unassembled WGS sequence"/>
</dbReference>
<organism evidence="3 4">
    <name type="scientific">Ruegeria marina</name>
    <dbReference type="NCBI Taxonomy" id="639004"/>
    <lineage>
        <taxon>Bacteria</taxon>
        <taxon>Pseudomonadati</taxon>
        <taxon>Pseudomonadota</taxon>
        <taxon>Alphaproteobacteria</taxon>
        <taxon>Rhodobacterales</taxon>
        <taxon>Roseobacteraceae</taxon>
        <taxon>Ruegeria</taxon>
    </lineage>
</organism>
<dbReference type="PANTHER" id="PTHR22911">
    <property type="entry name" value="ACYL-MALONYL CONDENSING ENZYME-RELATED"/>
    <property type="match status" value="1"/>
</dbReference>
<feature type="transmembrane region" description="Helical" evidence="1">
    <location>
        <begin position="122"/>
        <end position="138"/>
    </location>
</feature>
<accession>A0A1G6SJ23</accession>
<feature type="transmembrane region" description="Helical" evidence="1">
    <location>
        <begin position="35"/>
        <end position="53"/>
    </location>
</feature>
<sequence length="294" mass="30305">MNYSTGVILVAAAAILWSLLGLAIRQIEEAGTWAILFWRSAAMVPALLAFVAWRKRKPIVPALRATGRAGLMGGFGLVLAFSGAIFAIQSTTVANAVFLFAASPFLAAALSWVVLRETVRPATWLAIAFALAGLVVMVREGLALGALAGNLAALASALGFALFTLALRWGRLGDMMPAVAIGGMLSMVVALVMLGLTGQPLIVPARDIAIAMAMGAGLLAVGMALYTMGSQVVPAAELTLITMIESMLAPVWVWLLLGEEASPGTLSGGAIILGAVALNALSGMRRKPAIPPMA</sequence>
<name>A0A1G6SJ23_9RHOB</name>
<feature type="transmembrane region" description="Helical" evidence="1">
    <location>
        <begin position="263"/>
        <end position="281"/>
    </location>
</feature>
<keyword evidence="1" id="KW-0812">Transmembrane</keyword>
<dbReference type="SUPFAM" id="SSF103481">
    <property type="entry name" value="Multidrug resistance efflux transporter EmrE"/>
    <property type="match status" value="2"/>
</dbReference>
<dbReference type="STRING" id="639004.SAMN04488239_105278"/>
<feature type="transmembrane region" description="Helical" evidence="1">
    <location>
        <begin position="65"/>
        <end position="88"/>
    </location>
</feature>
<keyword evidence="4" id="KW-1185">Reference proteome</keyword>
<proteinExistence type="predicted"/>
<feature type="transmembrane region" description="Helical" evidence="1">
    <location>
        <begin position="238"/>
        <end position="257"/>
    </location>
</feature>
<evidence type="ECO:0000313" key="4">
    <source>
        <dbReference type="Proteomes" id="UP000199628"/>
    </source>
</evidence>
<protein>
    <submittedName>
        <fullName evidence="3">EamA domain-containing membrane protein RarD</fullName>
    </submittedName>
</protein>
<dbReference type="AlphaFoldDB" id="A0A1G6SJ23"/>
<feature type="transmembrane region" description="Helical" evidence="1">
    <location>
        <begin position="94"/>
        <end position="115"/>
    </location>
</feature>
<evidence type="ECO:0000313" key="3">
    <source>
        <dbReference type="EMBL" id="SDD16135.1"/>
    </source>
</evidence>
<feature type="domain" description="EamA" evidence="2">
    <location>
        <begin position="148"/>
        <end position="279"/>
    </location>
</feature>
<dbReference type="OrthoDB" id="8690132at2"/>
<dbReference type="Pfam" id="PF00892">
    <property type="entry name" value="EamA"/>
    <property type="match status" value="2"/>
</dbReference>
<feature type="transmembrane region" description="Helical" evidence="1">
    <location>
        <begin position="144"/>
        <end position="167"/>
    </location>
</feature>
<dbReference type="InterPro" id="IPR037185">
    <property type="entry name" value="EmrE-like"/>
</dbReference>
<dbReference type="PANTHER" id="PTHR22911:SF135">
    <property type="entry name" value="BLR4310 PROTEIN"/>
    <property type="match status" value="1"/>
</dbReference>
<reference evidence="4" key="1">
    <citation type="submission" date="2016-10" db="EMBL/GenBank/DDBJ databases">
        <authorList>
            <person name="Varghese N."/>
            <person name="Submissions S."/>
        </authorList>
    </citation>
    <scope>NUCLEOTIDE SEQUENCE [LARGE SCALE GENOMIC DNA]</scope>
    <source>
        <strain evidence="4">CGMCC 1.9108</strain>
    </source>
</reference>
<dbReference type="RefSeq" id="WP_093030232.1">
    <property type="nucleotide sequence ID" value="NZ_FMZV01000005.1"/>
</dbReference>